<feature type="compositionally biased region" description="Basic residues" evidence="1">
    <location>
        <begin position="124"/>
        <end position="138"/>
    </location>
</feature>
<name>A0AAD6D1D4_9EURO</name>
<organism evidence="2 3">
    <name type="scientific">Penicillium frequentans</name>
    <dbReference type="NCBI Taxonomy" id="3151616"/>
    <lineage>
        <taxon>Eukaryota</taxon>
        <taxon>Fungi</taxon>
        <taxon>Dikarya</taxon>
        <taxon>Ascomycota</taxon>
        <taxon>Pezizomycotina</taxon>
        <taxon>Eurotiomycetes</taxon>
        <taxon>Eurotiomycetidae</taxon>
        <taxon>Eurotiales</taxon>
        <taxon>Aspergillaceae</taxon>
        <taxon>Penicillium</taxon>
    </lineage>
</organism>
<evidence type="ECO:0000313" key="2">
    <source>
        <dbReference type="EMBL" id="KAJ5546116.1"/>
    </source>
</evidence>
<gene>
    <name evidence="2" type="ORF">N7494_003701</name>
</gene>
<protein>
    <submittedName>
        <fullName evidence="2">MIP transporter</fullName>
    </submittedName>
</protein>
<evidence type="ECO:0000313" key="3">
    <source>
        <dbReference type="Proteomes" id="UP001220324"/>
    </source>
</evidence>
<feature type="compositionally biased region" description="Polar residues" evidence="1">
    <location>
        <begin position="52"/>
        <end position="62"/>
    </location>
</feature>
<dbReference type="Proteomes" id="UP001220324">
    <property type="component" value="Unassembled WGS sequence"/>
</dbReference>
<feature type="compositionally biased region" description="Basic and acidic residues" evidence="1">
    <location>
        <begin position="110"/>
        <end position="123"/>
    </location>
</feature>
<keyword evidence="3" id="KW-1185">Reference proteome</keyword>
<comment type="caution">
    <text evidence="2">The sequence shown here is derived from an EMBL/GenBank/DDBJ whole genome shotgun (WGS) entry which is preliminary data.</text>
</comment>
<dbReference type="AlphaFoldDB" id="A0AAD6D1D4"/>
<evidence type="ECO:0000256" key="1">
    <source>
        <dbReference type="SAM" id="MobiDB-lite"/>
    </source>
</evidence>
<reference evidence="2 3" key="1">
    <citation type="journal article" date="2023" name="IMA Fungus">
        <title>Comparative genomic study of the Penicillium genus elucidates a diverse pangenome and 15 lateral gene transfer events.</title>
        <authorList>
            <person name="Petersen C."/>
            <person name="Sorensen T."/>
            <person name="Nielsen M.R."/>
            <person name="Sondergaard T.E."/>
            <person name="Sorensen J.L."/>
            <person name="Fitzpatrick D.A."/>
            <person name="Frisvad J.C."/>
            <person name="Nielsen K.L."/>
        </authorList>
    </citation>
    <scope>NUCLEOTIDE SEQUENCE [LARGE SCALE GENOMIC DNA]</scope>
    <source>
        <strain evidence="2 3">IBT 35679</strain>
    </source>
</reference>
<dbReference type="EMBL" id="JAQIZZ010000003">
    <property type="protein sequence ID" value="KAJ5546116.1"/>
    <property type="molecule type" value="Genomic_DNA"/>
</dbReference>
<proteinExistence type="predicted"/>
<feature type="region of interest" description="Disordered" evidence="1">
    <location>
        <begin position="1"/>
        <end position="89"/>
    </location>
</feature>
<feature type="region of interest" description="Disordered" evidence="1">
    <location>
        <begin position="107"/>
        <end position="177"/>
    </location>
</feature>
<sequence>MEGKEMDQRSRAESGATARGEGPTSPIRSSRTRGESISGTTLAARPHRRSTVTRPAETSQLDSAHETYVQPGYTDLNPSYGQPANKKRPIWSLAKPFPRVVRPSMVPTEEDIRRRQAKAELRAQHRAQRAQRANRKHRTENSQGHGQEVRPNGAEQQGLEKPQGSLRRMFKKLSCSS</sequence>
<feature type="compositionally biased region" description="Basic and acidic residues" evidence="1">
    <location>
        <begin position="1"/>
        <end position="12"/>
    </location>
</feature>
<accession>A0AAD6D1D4</accession>